<evidence type="ECO:0000313" key="2">
    <source>
        <dbReference type="Proteomes" id="UP000587527"/>
    </source>
</evidence>
<comment type="caution">
    <text evidence="1">The sequence shown here is derived from an EMBL/GenBank/DDBJ whole genome shotgun (WGS) entry which is preliminary data.</text>
</comment>
<gene>
    <name evidence="1" type="ORF">F4553_000104</name>
</gene>
<dbReference type="EMBL" id="JACHMN010000001">
    <property type="protein sequence ID" value="MBB5866725.1"/>
    <property type="molecule type" value="Genomic_DNA"/>
</dbReference>
<keyword evidence="2" id="KW-1185">Reference proteome</keyword>
<protein>
    <submittedName>
        <fullName evidence="1">Uncharacterized protein</fullName>
    </submittedName>
</protein>
<dbReference type="Proteomes" id="UP000587527">
    <property type="component" value="Unassembled WGS sequence"/>
</dbReference>
<accession>A0A841BGG5</accession>
<reference evidence="1 2" key="1">
    <citation type="submission" date="2020-08" db="EMBL/GenBank/DDBJ databases">
        <title>Sequencing the genomes of 1000 actinobacteria strains.</title>
        <authorList>
            <person name="Klenk H.-P."/>
        </authorList>
    </citation>
    <scope>NUCLEOTIDE SEQUENCE [LARGE SCALE GENOMIC DNA]</scope>
    <source>
        <strain evidence="1 2">DSM 45362</strain>
    </source>
</reference>
<dbReference type="RefSeq" id="WP_184830734.1">
    <property type="nucleotide sequence ID" value="NZ_JACHMN010000001.1"/>
</dbReference>
<name>A0A841BGG5_9ACTN</name>
<evidence type="ECO:0000313" key="1">
    <source>
        <dbReference type="EMBL" id="MBB5866725.1"/>
    </source>
</evidence>
<dbReference type="AlphaFoldDB" id="A0A841BGG5"/>
<proteinExistence type="predicted"/>
<organism evidence="1 2">
    <name type="scientific">Allocatelliglobosispora scoriae</name>
    <dbReference type="NCBI Taxonomy" id="643052"/>
    <lineage>
        <taxon>Bacteria</taxon>
        <taxon>Bacillati</taxon>
        <taxon>Actinomycetota</taxon>
        <taxon>Actinomycetes</taxon>
        <taxon>Micromonosporales</taxon>
        <taxon>Micromonosporaceae</taxon>
        <taxon>Allocatelliglobosispora</taxon>
    </lineage>
</organism>
<sequence length="136" mass="14613">MAELYGPMPSAELLAGMVPDVPPLVTVHGVADGARGVAASLIVWGKDDGWHAGVAWIYTAFRGSPLRALLTTWVPAAQVQQHAGEYYGSVPRVILHGVPERWPTLPPALADIPRVRRSGSFALLVGLLQDLVFRRA</sequence>